<dbReference type="AlphaFoldDB" id="A0A6C0I856"/>
<reference evidence="2" key="1">
    <citation type="journal article" date="2020" name="Nature">
        <title>Giant virus diversity and host interactions through global metagenomics.</title>
        <authorList>
            <person name="Schulz F."/>
            <person name="Roux S."/>
            <person name="Paez-Espino D."/>
            <person name="Jungbluth S."/>
            <person name="Walsh D.A."/>
            <person name="Denef V.J."/>
            <person name="McMahon K.D."/>
            <person name="Konstantinidis K.T."/>
            <person name="Eloe-Fadrosh E.A."/>
            <person name="Kyrpides N.C."/>
            <person name="Woyke T."/>
        </authorList>
    </citation>
    <scope>NUCLEOTIDE SEQUENCE</scope>
    <source>
        <strain evidence="2">GVMAG-M-3300023184-50</strain>
    </source>
</reference>
<dbReference type="NCBIfam" id="TIGR01444">
    <property type="entry name" value="fkbM_fam"/>
    <property type="match status" value="1"/>
</dbReference>
<dbReference type="GO" id="GO:0005886">
    <property type="term" value="C:plasma membrane"/>
    <property type="evidence" value="ECO:0007669"/>
    <property type="project" value="TreeGrafter"/>
</dbReference>
<protein>
    <recommendedName>
        <fullName evidence="1">Methyltransferase FkbM domain-containing protein</fullName>
    </recommendedName>
</protein>
<dbReference type="GO" id="GO:0006888">
    <property type="term" value="P:endoplasmic reticulum to Golgi vesicle-mediated transport"/>
    <property type="evidence" value="ECO:0007669"/>
    <property type="project" value="TreeGrafter"/>
</dbReference>
<name>A0A6C0I856_9ZZZZ</name>
<dbReference type="SUPFAM" id="SSF53335">
    <property type="entry name" value="S-adenosyl-L-methionine-dependent methyltransferases"/>
    <property type="match status" value="1"/>
</dbReference>
<dbReference type="Pfam" id="PF05050">
    <property type="entry name" value="Methyltransf_21"/>
    <property type="match status" value="1"/>
</dbReference>
<evidence type="ECO:0000313" key="2">
    <source>
        <dbReference type="EMBL" id="QHT88293.1"/>
    </source>
</evidence>
<dbReference type="GO" id="GO:0005794">
    <property type="term" value="C:Golgi apparatus"/>
    <property type="evidence" value="ECO:0007669"/>
    <property type="project" value="TreeGrafter"/>
</dbReference>
<sequence>MSKSQLGQDLAVVKFYKERKGGFFVEIGANDGVSLSNTFMLETVYGWKGICVEPVPKNYDKLIKSRPGSICRSDAVYSHSGLSVDFDIANDVDLLSGISTHIDHTAVVNANKTTIRVNTVSLFDLLINANAPNFIEYLSIDTEGSEYEILRTFDFTKYVFGLIDVEHNCIEPRRTNIRQLLLANGYKYIGPNKFDDMYVHTSLQ</sequence>
<evidence type="ECO:0000259" key="1">
    <source>
        <dbReference type="Pfam" id="PF05050"/>
    </source>
</evidence>
<accession>A0A6C0I856</accession>
<proteinExistence type="predicted"/>
<dbReference type="PANTHER" id="PTHR34009">
    <property type="entry name" value="PROTEIN STAR"/>
    <property type="match status" value="1"/>
</dbReference>
<dbReference type="GO" id="GO:0005789">
    <property type="term" value="C:endoplasmic reticulum membrane"/>
    <property type="evidence" value="ECO:0007669"/>
    <property type="project" value="TreeGrafter"/>
</dbReference>
<dbReference type="GO" id="GO:0031902">
    <property type="term" value="C:late endosome membrane"/>
    <property type="evidence" value="ECO:0007669"/>
    <property type="project" value="TreeGrafter"/>
</dbReference>
<dbReference type="InterPro" id="IPR053202">
    <property type="entry name" value="EGF_Rcpt_Signaling_Reg"/>
</dbReference>
<dbReference type="GO" id="GO:0016197">
    <property type="term" value="P:endosomal transport"/>
    <property type="evidence" value="ECO:0007669"/>
    <property type="project" value="TreeGrafter"/>
</dbReference>
<dbReference type="Gene3D" id="3.40.50.150">
    <property type="entry name" value="Vaccinia Virus protein VP39"/>
    <property type="match status" value="1"/>
</dbReference>
<feature type="domain" description="Methyltransferase FkbM" evidence="1">
    <location>
        <begin position="26"/>
        <end position="188"/>
    </location>
</feature>
<dbReference type="EMBL" id="MN740114">
    <property type="protein sequence ID" value="QHT88293.1"/>
    <property type="molecule type" value="Genomic_DNA"/>
</dbReference>
<organism evidence="2">
    <name type="scientific">viral metagenome</name>
    <dbReference type="NCBI Taxonomy" id="1070528"/>
    <lineage>
        <taxon>unclassified sequences</taxon>
        <taxon>metagenomes</taxon>
        <taxon>organismal metagenomes</taxon>
    </lineage>
</organism>
<dbReference type="PANTHER" id="PTHR34009:SF2">
    <property type="entry name" value="PROTEIN STAR"/>
    <property type="match status" value="1"/>
</dbReference>
<dbReference type="InterPro" id="IPR006342">
    <property type="entry name" value="FkbM_mtfrase"/>
</dbReference>
<dbReference type="InterPro" id="IPR029063">
    <property type="entry name" value="SAM-dependent_MTases_sf"/>
</dbReference>